<evidence type="ECO:0000313" key="2">
    <source>
        <dbReference type="EMBL" id="AFY91710.1"/>
    </source>
</evidence>
<protein>
    <submittedName>
        <fullName evidence="2">TIGR02452 family protein</fullName>
    </submittedName>
</protein>
<evidence type="ECO:0000259" key="1">
    <source>
        <dbReference type="Pfam" id="PF10021"/>
    </source>
</evidence>
<dbReference type="RefSeq" id="WP_015157904.1">
    <property type="nucleotide sequence ID" value="NC_019697.1"/>
</dbReference>
<dbReference type="InterPro" id="IPR019261">
    <property type="entry name" value="PARG_cat_microbial"/>
</dbReference>
<gene>
    <name evidence="2" type="ORF">Cha6605_0415</name>
</gene>
<reference evidence="2 3" key="1">
    <citation type="submission" date="2012-05" db="EMBL/GenBank/DDBJ databases">
        <title>Finished chromosome of genome of Chamaesiphon sp. PCC 6605.</title>
        <authorList>
            <consortium name="US DOE Joint Genome Institute"/>
            <person name="Gugger M."/>
            <person name="Coursin T."/>
            <person name="Rippka R."/>
            <person name="Tandeau De Marsac N."/>
            <person name="Huntemann M."/>
            <person name="Wei C.-L."/>
            <person name="Han J."/>
            <person name="Detter J.C."/>
            <person name="Han C."/>
            <person name="Tapia R."/>
            <person name="Chen A."/>
            <person name="Kyrpides N."/>
            <person name="Mavromatis K."/>
            <person name="Markowitz V."/>
            <person name="Szeto E."/>
            <person name="Ivanova N."/>
            <person name="Pagani I."/>
            <person name="Pati A."/>
            <person name="Goodwin L."/>
            <person name="Nordberg H.P."/>
            <person name="Cantor M.N."/>
            <person name="Hua S.X."/>
            <person name="Woyke T."/>
            <person name="Kerfeld C.A."/>
        </authorList>
    </citation>
    <scope>NUCLEOTIDE SEQUENCE [LARGE SCALE GENOMIC DNA]</scope>
    <source>
        <strain evidence="3">ATCC 27169 / PCC 6605</strain>
    </source>
</reference>
<dbReference type="PATRIC" id="fig|1173020.3.peg.495"/>
<dbReference type="Gene3D" id="3.40.220.10">
    <property type="entry name" value="Leucine Aminopeptidase, subunit E, domain 1"/>
    <property type="match status" value="1"/>
</dbReference>
<dbReference type="SUPFAM" id="SSF52949">
    <property type="entry name" value="Macro domain-like"/>
    <property type="match status" value="1"/>
</dbReference>
<dbReference type="HOGENOM" id="CLU_024412_4_1_3"/>
<keyword evidence="3" id="KW-1185">Reference proteome</keyword>
<dbReference type="eggNOG" id="COG4295">
    <property type="taxonomic scope" value="Bacteria"/>
</dbReference>
<name>K9UA49_CHAP6</name>
<dbReference type="KEGG" id="cmp:Cha6605_0415"/>
<dbReference type="Proteomes" id="UP000010366">
    <property type="component" value="Chromosome"/>
</dbReference>
<dbReference type="EMBL" id="CP003600">
    <property type="protein sequence ID" value="AFY91710.1"/>
    <property type="molecule type" value="Genomic_DNA"/>
</dbReference>
<sequence>MSLKNTAQETLSILKAGKYINSVGKTVEFMAAQQMAVKKTVLYPPQQSSALLAQPAAGTFDRQPTIEVTSETTQVAAQRLVQSEGCHDLVLLSFASARNPGGGFINGAKAQEEDLARCSGIYPCLLTQPAYYDANRQGESLLYTDNVIYSPNVPWIRIRNRELIDDIFLASVITAPAPNAGQALRRDPTCGDEIVATLRRRAGIVLAIARDNGHRSLLLGAWGCGVFGNDPSMVADAFGQWLSDPRFLGCFDRVVFAIYTSKSNVDTLTAFQQRFSN</sequence>
<dbReference type="PANTHER" id="PTHR35596">
    <property type="entry name" value="DUF2263 DOMAIN-CONTAINING PROTEIN"/>
    <property type="match status" value="1"/>
</dbReference>
<dbReference type="InterPro" id="IPR043472">
    <property type="entry name" value="Macro_dom-like"/>
</dbReference>
<evidence type="ECO:0000313" key="3">
    <source>
        <dbReference type="Proteomes" id="UP000010366"/>
    </source>
</evidence>
<dbReference type="AlphaFoldDB" id="K9UA49"/>
<organism evidence="2 3">
    <name type="scientific">Chamaesiphon minutus (strain ATCC 27169 / PCC 6605)</name>
    <dbReference type="NCBI Taxonomy" id="1173020"/>
    <lineage>
        <taxon>Bacteria</taxon>
        <taxon>Bacillati</taxon>
        <taxon>Cyanobacteriota</taxon>
        <taxon>Cyanophyceae</taxon>
        <taxon>Gomontiellales</taxon>
        <taxon>Chamaesiphonaceae</taxon>
        <taxon>Chamaesiphon</taxon>
    </lineage>
</organism>
<accession>K9UA49</accession>
<dbReference type="PIRSF" id="PIRSF014899">
    <property type="entry name" value="UCP014899"/>
    <property type="match status" value="1"/>
</dbReference>
<dbReference type="InterPro" id="IPR012664">
    <property type="entry name" value="CHP02452"/>
</dbReference>
<dbReference type="OrthoDB" id="9806181at2"/>
<dbReference type="STRING" id="1173020.Cha6605_0415"/>
<dbReference type="Pfam" id="PF10021">
    <property type="entry name" value="PARG_cat_microb"/>
    <property type="match status" value="1"/>
</dbReference>
<dbReference type="PANTHER" id="PTHR35596:SF1">
    <property type="entry name" value="MICROBIAL-TYPE PARG CATALYTIC DOMAIN-CONTAINING PROTEIN"/>
    <property type="match status" value="1"/>
</dbReference>
<dbReference type="NCBIfam" id="TIGR02452">
    <property type="entry name" value="TIGR02452 family protein"/>
    <property type="match status" value="1"/>
</dbReference>
<feature type="domain" description="Microbial-type PARG catalytic" evidence="1">
    <location>
        <begin position="7"/>
        <end position="157"/>
    </location>
</feature>
<proteinExistence type="predicted"/>